<dbReference type="AlphaFoldDB" id="A0AAV7NEJ3"/>
<keyword evidence="2" id="KW-1185">Reference proteome</keyword>
<reference evidence="1" key="1">
    <citation type="journal article" date="2022" name="bioRxiv">
        <title>Sequencing and chromosome-scale assembly of the giantPleurodeles waltlgenome.</title>
        <authorList>
            <person name="Brown T."/>
            <person name="Elewa A."/>
            <person name="Iarovenko S."/>
            <person name="Subramanian E."/>
            <person name="Araus A.J."/>
            <person name="Petzold A."/>
            <person name="Susuki M."/>
            <person name="Suzuki K.-i.T."/>
            <person name="Hayashi T."/>
            <person name="Toyoda A."/>
            <person name="Oliveira C."/>
            <person name="Osipova E."/>
            <person name="Leigh N.D."/>
            <person name="Simon A."/>
            <person name="Yun M.H."/>
        </authorList>
    </citation>
    <scope>NUCLEOTIDE SEQUENCE</scope>
    <source>
        <strain evidence="1">20211129_DDA</strain>
        <tissue evidence="1">Liver</tissue>
    </source>
</reference>
<comment type="caution">
    <text evidence="1">The sequence shown here is derived from an EMBL/GenBank/DDBJ whole genome shotgun (WGS) entry which is preliminary data.</text>
</comment>
<dbReference type="Proteomes" id="UP001066276">
    <property type="component" value="Chromosome 8"/>
</dbReference>
<dbReference type="EMBL" id="JANPWB010000012">
    <property type="protein sequence ID" value="KAJ1113589.1"/>
    <property type="molecule type" value="Genomic_DNA"/>
</dbReference>
<name>A0AAV7NEJ3_PLEWA</name>
<protein>
    <submittedName>
        <fullName evidence="1">Uncharacterized protein</fullName>
    </submittedName>
</protein>
<evidence type="ECO:0000313" key="2">
    <source>
        <dbReference type="Proteomes" id="UP001066276"/>
    </source>
</evidence>
<proteinExistence type="predicted"/>
<evidence type="ECO:0000313" key="1">
    <source>
        <dbReference type="EMBL" id="KAJ1113589.1"/>
    </source>
</evidence>
<accession>A0AAV7NEJ3</accession>
<sequence>MCCASSVLLAPGVAGKHPSTFGDEAVPTRYPPRPLYLGHQVRPLLAIGSQVLLHTAGLPFSPEVCGSMLLWRDPASQLGCASRRKGEALYPVTGLPQRPDRHLSKKQGHYLRALEREDPLYCQCGSTASAG</sequence>
<organism evidence="1 2">
    <name type="scientific">Pleurodeles waltl</name>
    <name type="common">Iberian ribbed newt</name>
    <dbReference type="NCBI Taxonomy" id="8319"/>
    <lineage>
        <taxon>Eukaryota</taxon>
        <taxon>Metazoa</taxon>
        <taxon>Chordata</taxon>
        <taxon>Craniata</taxon>
        <taxon>Vertebrata</taxon>
        <taxon>Euteleostomi</taxon>
        <taxon>Amphibia</taxon>
        <taxon>Batrachia</taxon>
        <taxon>Caudata</taxon>
        <taxon>Salamandroidea</taxon>
        <taxon>Salamandridae</taxon>
        <taxon>Pleurodelinae</taxon>
        <taxon>Pleurodeles</taxon>
    </lineage>
</organism>
<gene>
    <name evidence="1" type="ORF">NDU88_001831</name>
</gene>